<organism evidence="3">
    <name type="scientific">Echinoderes svetlanae</name>
    <dbReference type="NCBI Taxonomy" id="1912903"/>
    <lineage>
        <taxon>Eukaryota</taxon>
        <taxon>Metazoa</taxon>
        <taxon>Ecdysozoa</taxon>
        <taxon>Scalidophora</taxon>
        <taxon>Kinorhyncha</taxon>
        <taxon>Cyclorhagida</taxon>
        <taxon>Echinoderidae</taxon>
        <taxon>Echinoderes</taxon>
    </lineage>
</organism>
<dbReference type="GeneID" id="30219949"/>
<keyword evidence="3" id="KW-0496">Mitochondrion</keyword>
<keyword evidence="1" id="KW-1133">Transmembrane helix</keyword>
<dbReference type="RefSeq" id="YP_009318514.1">
    <property type="nucleotide sequence ID" value="NC_031873.1"/>
</dbReference>
<name>A0A1I9VTU8_9BILA</name>
<feature type="transmembrane region" description="Helical" evidence="1">
    <location>
        <begin position="46"/>
        <end position="67"/>
    </location>
</feature>
<geneLocation type="mitochondrion" evidence="3"/>
<sequence>MMIFFMFFLVFFIICLPVFDGPMEIAWCSGISVIPIVYFISFMYLPWYSFVFFLILLGGLLILFLYVSGLVPTVNYEFWYMFVLSLQMSVMSMLFFLLCYSFMGFHFFIDSSMSSDFFFIFDNYYFIFNLFMMFYLLVGLLLVGFLIDTSEGPMRKIVNF</sequence>
<feature type="signal peptide" evidence="2">
    <location>
        <begin position="1"/>
        <end position="20"/>
    </location>
</feature>
<keyword evidence="1" id="KW-0812">Transmembrane</keyword>
<evidence type="ECO:0000256" key="1">
    <source>
        <dbReference type="SAM" id="Phobius"/>
    </source>
</evidence>
<feature type="transmembrane region" description="Helical" evidence="1">
    <location>
        <begin position="79"/>
        <end position="103"/>
    </location>
</feature>
<feature type="chain" id="PRO_5009605681" evidence="2">
    <location>
        <begin position="21"/>
        <end position="160"/>
    </location>
</feature>
<evidence type="ECO:0000256" key="2">
    <source>
        <dbReference type="SAM" id="SignalP"/>
    </source>
</evidence>
<evidence type="ECO:0000313" key="3">
    <source>
        <dbReference type="EMBL" id="APA17421.1"/>
    </source>
</evidence>
<keyword evidence="2" id="KW-0732">Signal</keyword>
<dbReference type="CTD" id="4541"/>
<keyword evidence="1" id="KW-0472">Membrane</keyword>
<proteinExistence type="predicted"/>
<reference evidence="3" key="1">
    <citation type="journal article" date="2016" name="PLoS ONE">
        <title>Mitochondrial Genomes of Kinorhyncha: trnM Duplication and New Gene Orders within Animals.</title>
        <authorList>
            <person name="Popova O.V."/>
            <person name="Mikhailov K.V."/>
            <person name="Nikitin M.A."/>
            <person name="Logacheva M.D."/>
            <person name="Penin A.A."/>
            <person name="Muntyan M.S."/>
            <person name="Kedrova O.S."/>
            <person name="Petrov N.B."/>
            <person name="Panchin Y.V."/>
            <person name="Aleoshin V.V."/>
        </authorList>
    </citation>
    <scope>NUCLEOTIDE SEQUENCE</scope>
</reference>
<accession>A0A1I9VTU8</accession>
<dbReference type="AlphaFoldDB" id="A0A1I9VTU8"/>
<protein>
    <submittedName>
        <fullName evidence="3">NADH dehydrogenase subunit 6</fullName>
    </submittedName>
</protein>
<gene>
    <name evidence="3" type="primary">ND6</name>
</gene>
<dbReference type="EMBL" id="KU975552">
    <property type="protein sequence ID" value="APA17421.1"/>
    <property type="molecule type" value="Genomic_DNA"/>
</dbReference>
<feature type="transmembrane region" description="Helical" evidence="1">
    <location>
        <begin position="123"/>
        <end position="147"/>
    </location>
</feature>